<evidence type="ECO:0000313" key="1">
    <source>
        <dbReference type="EMBL" id="MDW4574309.1"/>
    </source>
</evidence>
<dbReference type="Proteomes" id="UP001283109">
    <property type="component" value="Unassembled WGS sequence"/>
</dbReference>
<dbReference type="EMBL" id="JAWQEV010000006">
    <property type="protein sequence ID" value="MDW4574309.1"/>
    <property type="molecule type" value="Genomic_DNA"/>
</dbReference>
<reference evidence="1 2" key="1">
    <citation type="submission" date="2023-11" db="EMBL/GenBank/DDBJ databases">
        <title>Draft genome sequence of Microbacterium arthrosphaerae JCM 30492.</title>
        <authorList>
            <person name="Zhang G."/>
            <person name="Ding Y."/>
        </authorList>
    </citation>
    <scope>NUCLEOTIDE SEQUENCE [LARGE SCALE GENOMIC DNA]</scope>
    <source>
        <strain evidence="1 2">JCM 30492</strain>
    </source>
</reference>
<proteinExistence type="predicted"/>
<organism evidence="1 2">
    <name type="scientific">Microbacterium arthrosphaerae</name>
    <dbReference type="NCBI Taxonomy" id="792652"/>
    <lineage>
        <taxon>Bacteria</taxon>
        <taxon>Bacillati</taxon>
        <taxon>Actinomycetota</taxon>
        <taxon>Actinomycetes</taxon>
        <taxon>Micrococcales</taxon>
        <taxon>Microbacteriaceae</taxon>
        <taxon>Microbacterium</taxon>
    </lineage>
</organism>
<evidence type="ECO:0008006" key="3">
    <source>
        <dbReference type="Google" id="ProtNLM"/>
    </source>
</evidence>
<keyword evidence="2" id="KW-1185">Reference proteome</keyword>
<sequence>MTDAAAVERAHDIFDPLAAGYLARPGVDIGPMFGSEGLRIRGKVFAFVGYRGSLVVKVPEARADELVESGTAERMEMRGRAMREWVLIGPEAAHAWGPLMADAYAFVDEITPS</sequence>
<dbReference type="RefSeq" id="WP_318354806.1">
    <property type="nucleotide sequence ID" value="NZ_JAWQEV010000006.1"/>
</dbReference>
<gene>
    <name evidence="1" type="ORF">R8Z58_16130</name>
</gene>
<protein>
    <recommendedName>
        <fullName evidence="3">TfoX N-terminal domain-containing protein</fullName>
    </recommendedName>
</protein>
<dbReference type="SUPFAM" id="SSF159894">
    <property type="entry name" value="YgaC/TfoX-N like"/>
    <property type="match status" value="1"/>
</dbReference>
<comment type="caution">
    <text evidence="1">The sequence shown here is derived from an EMBL/GenBank/DDBJ whole genome shotgun (WGS) entry which is preliminary data.</text>
</comment>
<dbReference type="Gene3D" id="3.30.1460.30">
    <property type="entry name" value="YgaC/TfoX-N like chaperone"/>
    <property type="match status" value="1"/>
</dbReference>
<accession>A0ABU4H8T6</accession>
<name>A0ABU4H8T6_9MICO</name>
<evidence type="ECO:0000313" key="2">
    <source>
        <dbReference type="Proteomes" id="UP001283109"/>
    </source>
</evidence>